<organism evidence="4 5">
    <name type="scientific">[Emmonsia] crescens</name>
    <dbReference type="NCBI Taxonomy" id="73230"/>
    <lineage>
        <taxon>Eukaryota</taxon>
        <taxon>Fungi</taxon>
        <taxon>Dikarya</taxon>
        <taxon>Ascomycota</taxon>
        <taxon>Pezizomycotina</taxon>
        <taxon>Eurotiomycetes</taxon>
        <taxon>Eurotiomycetidae</taxon>
        <taxon>Onygenales</taxon>
        <taxon>Ajellomycetaceae</taxon>
        <taxon>Emergomyces</taxon>
    </lineage>
</organism>
<dbReference type="InterPro" id="IPR013694">
    <property type="entry name" value="VIT"/>
</dbReference>
<feature type="compositionally biased region" description="Low complexity" evidence="1">
    <location>
        <begin position="758"/>
        <end position="768"/>
    </location>
</feature>
<evidence type="ECO:0000313" key="5">
    <source>
        <dbReference type="Proteomes" id="UP000034164"/>
    </source>
</evidence>
<dbReference type="VEuPathDB" id="FungiDB:EMCG_04205"/>
<sequence length="984" mass="108058">MSRYASKALPQCGCWYLTTTNRRYIPQVDLKVHSTILSASSRTILTQTFINPTLGELEDVRYTFPLHDGVSVVGFKCEIDNRVIHGLVKEREEAKVEYQEAVKKGQAAALLEQSALASDTFTTSIGKIPVGSKVVVEIIYLGELQHDAQADGVRFSIPSASWPRYSNSSIDTRQLAQSLATLVQKGAVNITVDVSVDKGSSIRGLQSPSHPIAISLGRTSVAAQDVFEANLASATLTMQHGKAFFDEDFVLIANAKDQDVPSAFVEKHPTIPNQQAVMATLVPRFNLPNNNPEIVFIIDRSGSMCSCIKTLQAALRVFLKSLPVGIKFNICSFGSSHSFMWKKSQTYDASSLKAALKYVDSVDANFGGTEMLRPMQATVENRLKDLDLDVLLLSDGDIWDQETLFTYVNNTVSGQPVRFFSLGIGNGASQSLIEGIARAGDGFAQFVNDNEQLDKKVVRMLKGALTPHIKDYTAKVVYENNGEDDFEIIEKPNAIPTREIFPPPAKHSEETMDVDSQAEVPKAKEPISLFDPSYQELDIKSATVTLDNNLPRFQPPKVLQAPYKIPTLYPFNRTTVYFLLSPEAPSTTIKSLVLRGTSKHGALMLKIPVEDVGQGTRLHQLAARKLTLELEEGRGWIYHAKNKKGQLIVDEYESKKEDIVKREAVRLGIQFQVAGKYCSFVAVESTNDGEKANQKKKARVITEIAKTSTSDFGDAETCTASLDFASSEADSSVDNFDFDVFLPGSDFSQPPAPGGSGSPFSASRSSCAKPTFSAPRQSASRGLFRSAPPPPGQAVQTLYGAIPIPLLPYHPFMLRRGERLDGLERKSDDLNKNAAQFRSKKSTLVSSAVRGIARFLSAEAEPTEPSQGKVHALISLQSFEGSWQWENSVFAIMELNASEIERKLDWASILGKQTGVDIKNTKQRSIVATLVVLAYLNKECLDEKEIWELVGDKAMGWAVERIKEIGGNADRGSDELLSLFDGLL</sequence>
<dbReference type="Proteomes" id="UP000034164">
    <property type="component" value="Unassembled WGS sequence"/>
</dbReference>
<dbReference type="SUPFAM" id="SSF53300">
    <property type="entry name" value="vWA-like"/>
    <property type="match status" value="1"/>
</dbReference>
<proteinExistence type="predicted"/>
<dbReference type="EMBL" id="LCZI01001338">
    <property type="protein sequence ID" value="KKZ61156.1"/>
    <property type="molecule type" value="Genomic_DNA"/>
</dbReference>
<dbReference type="SMART" id="SM00327">
    <property type="entry name" value="VWA"/>
    <property type="match status" value="1"/>
</dbReference>
<dbReference type="Gene3D" id="3.40.50.410">
    <property type="entry name" value="von Willebrand factor, type A domain"/>
    <property type="match status" value="1"/>
</dbReference>
<name>A0A0G2J7Q7_9EURO</name>
<dbReference type="SMART" id="SM00609">
    <property type="entry name" value="VIT"/>
    <property type="match status" value="1"/>
</dbReference>
<feature type="region of interest" description="Disordered" evidence="1">
    <location>
        <begin position="747"/>
        <end position="791"/>
    </location>
</feature>
<dbReference type="Pfam" id="PF13768">
    <property type="entry name" value="VWA_3"/>
    <property type="match status" value="1"/>
</dbReference>
<dbReference type="OrthoDB" id="1729737at2759"/>
<dbReference type="InterPro" id="IPR002035">
    <property type="entry name" value="VWF_A"/>
</dbReference>
<evidence type="ECO:0000256" key="1">
    <source>
        <dbReference type="SAM" id="MobiDB-lite"/>
    </source>
</evidence>
<dbReference type="AlphaFoldDB" id="A0A0G2J7Q7"/>
<evidence type="ECO:0000259" key="2">
    <source>
        <dbReference type="PROSITE" id="PS50234"/>
    </source>
</evidence>
<dbReference type="PANTHER" id="PTHR45737:SF6">
    <property type="entry name" value="VON WILLEBRAND FACTOR A DOMAIN-CONTAINING PROTEIN 5A"/>
    <property type="match status" value="1"/>
</dbReference>
<gene>
    <name evidence="4" type="ORF">EMCG_04205</name>
</gene>
<evidence type="ECO:0000259" key="3">
    <source>
        <dbReference type="PROSITE" id="PS51468"/>
    </source>
</evidence>
<dbReference type="PROSITE" id="PS51468">
    <property type="entry name" value="VIT"/>
    <property type="match status" value="1"/>
</dbReference>
<dbReference type="Pfam" id="PF08487">
    <property type="entry name" value="VIT"/>
    <property type="match status" value="1"/>
</dbReference>
<feature type="domain" description="VWFA" evidence="2">
    <location>
        <begin position="293"/>
        <end position="461"/>
    </location>
</feature>
<dbReference type="PANTHER" id="PTHR45737">
    <property type="entry name" value="VON WILLEBRAND FACTOR A DOMAIN-CONTAINING PROTEIN 5A"/>
    <property type="match status" value="1"/>
</dbReference>
<dbReference type="InterPro" id="IPR036465">
    <property type="entry name" value="vWFA_dom_sf"/>
</dbReference>
<reference evidence="5" key="1">
    <citation type="journal article" date="2015" name="PLoS Genet.">
        <title>The dynamic genome and transcriptome of the human fungal pathogen Blastomyces and close relative Emmonsia.</title>
        <authorList>
            <person name="Munoz J.F."/>
            <person name="Gauthier G.M."/>
            <person name="Desjardins C.A."/>
            <person name="Gallo J.E."/>
            <person name="Holder J."/>
            <person name="Sullivan T.D."/>
            <person name="Marty A.J."/>
            <person name="Carmen J.C."/>
            <person name="Chen Z."/>
            <person name="Ding L."/>
            <person name="Gujja S."/>
            <person name="Magrini V."/>
            <person name="Misas E."/>
            <person name="Mitreva M."/>
            <person name="Priest M."/>
            <person name="Saif S."/>
            <person name="Whiston E.A."/>
            <person name="Young S."/>
            <person name="Zeng Q."/>
            <person name="Goldman W.E."/>
            <person name="Mardis E.R."/>
            <person name="Taylor J.W."/>
            <person name="McEwen J.G."/>
            <person name="Clay O.K."/>
            <person name="Klein B.S."/>
            <person name="Cuomo C.A."/>
        </authorList>
    </citation>
    <scope>NUCLEOTIDE SEQUENCE [LARGE SCALE GENOMIC DNA]</scope>
    <source>
        <strain evidence="5">UAMH 3008</strain>
    </source>
</reference>
<accession>A0A0G2J7Q7</accession>
<protein>
    <recommendedName>
        <fullName evidence="6">von Willebrand domain-containing protein</fullName>
    </recommendedName>
</protein>
<evidence type="ECO:0000313" key="4">
    <source>
        <dbReference type="EMBL" id="KKZ61156.1"/>
    </source>
</evidence>
<comment type="caution">
    <text evidence="4">The sequence shown here is derived from an EMBL/GenBank/DDBJ whole genome shotgun (WGS) entry which is preliminary data.</text>
</comment>
<evidence type="ECO:0008006" key="6">
    <source>
        <dbReference type="Google" id="ProtNLM"/>
    </source>
</evidence>
<dbReference type="PROSITE" id="PS50234">
    <property type="entry name" value="VWFA"/>
    <property type="match status" value="1"/>
</dbReference>
<feature type="domain" description="VIT" evidence="3">
    <location>
        <begin position="11"/>
        <end position="142"/>
    </location>
</feature>